<comment type="cofactor">
    <cofactor evidence="1 7">
        <name>pyridoxal 5'-phosphate</name>
        <dbReference type="ChEBI" id="CHEBI:597326"/>
    </cofactor>
</comment>
<sequence length="383" mass="41839">MNPSQNKDENIKSENTNSEFFQKRMNKFIASVPEYVPGKSTAQIVSEYGLDPKKIIKLNSNENPLGPSKKVQKSIQKNAKAASLYPIADASDLRTELSKHTGLPKEKIMAAGPGMDSIIDGMNKLFAGPGDEVIVPVPTFTYYGISASAGGANPIYVGRKSDYSIDLDKIKEAITPKTKIIYVCTPNNPTGNIVTAADVEELAQLGCILFLDEAYVEFSDFPSLLPLVEKYENIVVGRTFSKAFGLAGMRIGYAAAPAWIIQKLLSVIPPFSVSTISEIAAIAALSDSKHLQKSIKTAKEGRQFLQEEIASKTPYKSYPSNGNFIIVDVSPKNSKEAVDFLLKKGIIVRSCDSFDNIGKNTIRITIGTRKMNQKVIDALKQFQ</sequence>
<protein>
    <recommendedName>
        <fullName evidence="7">Histidinol-phosphate aminotransferase</fullName>
        <ecNumber evidence="7">2.6.1.9</ecNumber>
    </recommendedName>
    <alternativeName>
        <fullName evidence="7">Imidazole acetol-phosphate transaminase</fullName>
    </alternativeName>
</protein>
<keyword evidence="2 7" id="KW-0032">Aminotransferase</keyword>
<evidence type="ECO:0000313" key="10">
    <source>
        <dbReference type="Proteomes" id="UP001304970"/>
    </source>
</evidence>
<dbReference type="InterPro" id="IPR004839">
    <property type="entry name" value="Aminotransferase_I/II_large"/>
</dbReference>
<comment type="catalytic activity">
    <reaction evidence="7">
        <text>L-histidinol phosphate + 2-oxoglutarate = 3-(imidazol-4-yl)-2-oxopropyl phosphate + L-glutamate</text>
        <dbReference type="Rhea" id="RHEA:23744"/>
        <dbReference type="ChEBI" id="CHEBI:16810"/>
        <dbReference type="ChEBI" id="CHEBI:29985"/>
        <dbReference type="ChEBI" id="CHEBI:57766"/>
        <dbReference type="ChEBI" id="CHEBI:57980"/>
        <dbReference type="EC" id="2.6.1.9"/>
    </reaction>
</comment>
<dbReference type="PANTHER" id="PTHR42885:SF2">
    <property type="entry name" value="HISTIDINOL-PHOSPHATE AMINOTRANSFERASE"/>
    <property type="match status" value="1"/>
</dbReference>
<keyword evidence="6 7" id="KW-0368">Histidine biosynthesis</keyword>
<dbReference type="GO" id="GO:0004400">
    <property type="term" value="F:histidinol-phosphate transaminase activity"/>
    <property type="evidence" value="ECO:0007669"/>
    <property type="project" value="UniProtKB-UniRule"/>
</dbReference>
<evidence type="ECO:0000256" key="5">
    <source>
        <dbReference type="ARBA" id="ARBA00022898"/>
    </source>
</evidence>
<comment type="similarity">
    <text evidence="7">Belongs to the class-II pyridoxal-phosphate-dependent aminotransferase family. Histidinol-phosphate aminotransferase subfamily.</text>
</comment>
<dbReference type="HAMAP" id="MF_01023">
    <property type="entry name" value="HisC_aminotrans_2"/>
    <property type="match status" value="1"/>
</dbReference>
<dbReference type="InterPro" id="IPR015421">
    <property type="entry name" value="PyrdxlP-dep_Trfase_major"/>
</dbReference>
<dbReference type="NCBIfam" id="TIGR01141">
    <property type="entry name" value="hisC"/>
    <property type="match status" value="1"/>
</dbReference>
<dbReference type="EC" id="2.6.1.9" evidence="7"/>
<evidence type="ECO:0000256" key="7">
    <source>
        <dbReference type="HAMAP-Rule" id="MF_01023"/>
    </source>
</evidence>
<dbReference type="EMBL" id="CP131061">
    <property type="protein sequence ID" value="WNY27414.1"/>
    <property type="molecule type" value="Genomic_DNA"/>
</dbReference>
<gene>
    <name evidence="9" type="primary">hisC_2</name>
    <name evidence="7" type="synonym">hisC</name>
    <name evidence="9" type="ORF">MsAm2_12090</name>
</gene>
<dbReference type="Gene3D" id="3.40.640.10">
    <property type="entry name" value="Type I PLP-dependent aspartate aminotransferase-like (Major domain)"/>
    <property type="match status" value="1"/>
</dbReference>
<evidence type="ECO:0000256" key="2">
    <source>
        <dbReference type="ARBA" id="ARBA00022576"/>
    </source>
</evidence>
<keyword evidence="4 7" id="KW-0808">Transferase</keyword>
<dbReference type="PROSITE" id="PS00599">
    <property type="entry name" value="AA_TRANSFER_CLASS_2"/>
    <property type="match status" value="1"/>
</dbReference>
<keyword evidence="5 7" id="KW-0663">Pyridoxal phosphate</keyword>
<dbReference type="InterPro" id="IPR001917">
    <property type="entry name" value="Aminotrans_II_pyridoxalP_BS"/>
</dbReference>
<dbReference type="SUPFAM" id="SSF53383">
    <property type="entry name" value="PLP-dependent transferases"/>
    <property type="match status" value="1"/>
</dbReference>
<dbReference type="GeneID" id="89228636"/>
<evidence type="ECO:0000256" key="3">
    <source>
        <dbReference type="ARBA" id="ARBA00022605"/>
    </source>
</evidence>
<organism evidence="9 10">
    <name type="scientific">Methanolapillus ohkumae</name>
    <dbReference type="NCBI Taxonomy" id="3028298"/>
    <lineage>
        <taxon>Archaea</taxon>
        <taxon>Methanobacteriati</taxon>
        <taxon>Methanobacteriota</taxon>
        <taxon>Stenosarchaea group</taxon>
        <taxon>Methanomicrobia</taxon>
        <taxon>Methanosarcinales</taxon>
        <taxon>Methanosarcinaceae</taxon>
        <taxon>Methanolapillus</taxon>
    </lineage>
</organism>
<dbReference type="RefSeq" id="WP_338097392.1">
    <property type="nucleotide sequence ID" value="NZ_CP131061.1"/>
</dbReference>
<dbReference type="InterPro" id="IPR015424">
    <property type="entry name" value="PyrdxlP-dep_Trfase"/>
</dbReference>
<feature type="domain" description="Aminotransferase class I/classII large" evidence="8">
    <location>
        <begin position="53"/>
        <end position="379"/>
    </location>
</feature>
<dbReference type="InterPro" id="IPR005861">
    <property type="entry name" value="HisP_aminotrans"/>
</dbReference>
<evidence type="ECO:0000259" key="8">
    <source>
        <dbReference type="Pfam" id="PF00155"/>
    </source>
</evidence>
<dbReference type="Gene3D" id="3.90.1150.10">
    <property type="entry name" value="Aspartate Aminotransferase, domain 1"/>
    <property type="match status" value="1"/>
</dbReference>
<evidence type="ECO:0000256" key="4">
    <source>
        <dbReference type="ARBA" id="ARBA00022679"/>
    </source>
</evidence>
<keyword evidence="3 7" id="KW-0028">Amino-acid biosynthesis</keyword>
<comment type="pathway">
    <text evidence="7">Amino-acid biosynthesis; L-histidine biosynthesis; L-histidine from 5-phospho-alpha-D-ribose 1-diphosphate: step 7/9.</text>
</comment>
<dbReference type="InterPro" id="IPR015422">
    <property type="entry name" value="PyrdxlP-dep_Trfase_small"/>
</dbReference>
<dbReference type="CDD" id="cd00609">
    <property type="entry name" value="AAT_like"/>
    <property type="match status" value="1"/>
</dbReference>
<dbReference type="Proteomes" id="UP001304970">
    <property type="component" value="Chromosome"/>
</dbReference>
<dbReference type="AlphaFoldDB" id="A0AA96V669"/>
<accession>A0AA96V669</accession>
<dbReference type="GO" id="GO:0000105">
    <property type="term" value="P:L-histidine biosynthetic process"/>
    <property type="evidence" value="ECO:0007669"/>
    <property type="project" value="UniProtKB-UniRule"/>
</dbReference>
<dbReference type="GO" id="GO:0030170">
    <property type="term" value="F:pyridoxal phosphate binding"/>
    <property type="evidence" value="ECO:0007669"/>
    <property type="project" value="InterPro"/>
</dbReference>
<feature type="modified residue" description="N6-(pyridoxal phosphate)lysine" evidence="7">
    <location>
        <position position="242"/>
    </location>
</feature>
<evidence type="ECO:0000256" key="6">
    <source>
        <dbReference type="ARBA" id="ARBA00023102"/>
    </source>
</evidence>
<keyword evidence="10" id="KW-1185">Reference proteome</keyword>
<dbReference type="PANTHER" id="PTHR42885">
    <property type="entry name" value="HISTIDINOL-PHOSPHATE AMINOTRANSFERASE-RELATED"/>
    <property type="match status" value="1"/>
</dbReference>
<dbReference type="Pfam" id="PF00155">
    <property type="entry name" value="Aminotran_1_2"/>
    <property type="match status" value="1"/>
</dbReference>
<name>A0AA96V669_9EURY</name>
<evidence type="ECO:0000313" key="9">
    <source>
        <dbReference type="EMBL" id="WNY27414.1"/>
    </source>
</evidence>
<reference evidence="9 10" key="1">
    <citation type="submission" date="2023-07" db="EMBL/GenBank/DDBJ databases">
        <title>Closed genome sequence of Methanosarcinaceae archaeon Am2.</title>
        <authorList>
            <person name="Poehlein A."/>
            <person name="Protasov E."/>
            <person name="Platt K."/>
            <person name="Reeh H."/>
            <person name="Daniel R."/>
            <person name="Brune A."/>
        </authorList>
    </citation>
    <scope>NUCLEOTIDE SEQUENCE [LARGE SCALE GENOMIC DNA]</scope>
    <source>
        <strain evidence="9 10">Am2</strain>
    </source>
</reference>
<evidence type="ECO:0000256" key="1">
    <source>
        <dbReference type="ARBA" id="ARBA00001933"/>
    </source>
</evidence>
<proteinExistence type="inferred from homology"/>